<feature type="compositionally biased region" description="Basic and acidic residues" evidence="2">
    <location>
        <begin position="126"/>
        <end position="135"/>
    </location>
</feature>
<keyword evidence="4" id="KW-1185">Reference proteome</keyword>
<dbReference type="PANTHER" id="PTHR13066:SF2">
    <property type="entry name" value="GOLGIN-45"/>
    <property type="match status" value="1"/>
</dbReference>
<evidence type="ECO:0008006" key="5">
    <source>
        <dbReference type="Google" id="ProtNLM"/>
    </source>
</evidence>
<feature type="coiled-coil region" evidence="1">
    <location>
        <begin position="204"/>
        <end position="231"/>
    </location>
</feature>
<sequence>MSTYTKQENGTKETVLLRQALPKYNFQQARKLPKETMVDGSHSENPIREDNLLQTQTTFGINSELLKPSSSRPVAVVGASHHIRPQPDTVNDKLLTGQPNLPVLPMPVSQTYNSASLRQALIPQSKEHPTAENPHHRTTVTGDVDTTTTFKPQMTIRQSVDLLQSENLSSSPVIAAHCGSNNSSIQNSTSVTMVSSDTLSSDNITRLEHEKDELKKELKIQLQVNSELKRLLVASVGEDLSQRVERLCRDRAQLSMDIGGFSKKLNEDYENLDKVSIQADMWRSKYLASRVMIEELGNARAYYSLQCHEAQNALQQLLNERHELRTNLLEAYKVLQQVKSAFDPLNSQCSSSLRSTNVLELSRSCQQLAEAMRFRLLPAHVAVNIDADVTDELWSHSVTRAEQFAHEVLSRPVEPTGSLQSGSSRLIPVTGPHDSLIKRFHPHTRHENLTLNCCEKCQGEISVI</sequence>
<dbReference type="EMBL" id="CAXITT010000700">
    <property type="protein sequence ID" value="CAL1545344.1"/>
    <property type="molecule type" value="Genomic_DNA"/>
</dbReference>
<protein>
    <recommendedName>
        <fullName evidence="5">Golgin-45</fullName>
    </recommendedName>
</protein>
<accession>A0AAV2IF71</accession>
<evidence type="ECO:0000256" key="2">
    <source>
        <dbReference type="SAM" id="MobiDB-lite"/>
    </source>
</evidence>
<dbReference type="PANTHER" id="PTHR13066">
    <property type="entry name" value="BASIC LEUCINE ZIPPER NUCLEAR FACTOR 1 BLZF1 PROTEIN"/>
    <property type="match status" value="1"/>
</dbReference>
<proteinExistence type="predicted"/>
<evidence type="ECO:0000313" key="3">
    <source>
        <dbReference type="EMBL" id="CAL1545344.1"/>
    </source>
</evidence>
<dbReference type="GO" id="GO:0007030">
    <property type="term" value="P:Golgi organization"/>
    <property type="evidence" value="ECO:0007669"/>
    <property type="project" value="InterPro"/>
</dbReference>
<dbReference type="AlphaFoldDB" id="A0AAV2IF71"/>
<evidence type="ECO:0000256" key="1">
    <source>
        <dbReference type="SAM" id="Coils"/>
    </source>
</evidence>
<dbReference type="Proteomes" id="UP001497497">
    <property type="component" value="Unassembled WGS sequence"/>
</dbReference>
<dbReference type="InterPro" id="IPR027095">
    <property type="entry name" value="Golgin-45"/>
</dbReference>
<name>A0AAV2IF71_LYMST</name>
<organism evidence="3 4">
    <name type="scientific">Lymnaea stagnalis</name>
    <name type="common">Great pond snail</name>
    <name type="synonym">Helix stagnalis</name>
    <dbReference type="NCBI Taxonomy" id="6523"/>
    <lineage>
        <taxon>Eukaryota</taxon>
        <taxon>Metazoa</taxon>
        <taxon>Spiralia</taxon>
        <taxon>Lophotrochozoa</taxon>
        <taxon>Mollusca</taxon>
        <taxon>Gastropoda</taxon>
        <taxon>Heterobranchia</taxon>
        <taxon>Euthyneura</taxon>
        <taxon>Panpulmonata</taxon>
        <taxon>Hygrophila</taxon>
        <taxon>Lymnaeoidea</taxon>
        <taxon>Lymnaeidae</taxon>
        <taxon>Lymnaea</taxon>
    </lineage>
</organism>
<evidence type="ECO:0000313" key="4">
    <source>
        <dbReference type="Proteomes" id="UP001497497"/>
    </source>
</evidence>
<gene>
    <name evidence="3" type="ORF">GSLYS_00018827001</name>
</gene>
<dbReference type="GO" id="GO:0000139">
    <property type="term" value="C:Golgi membrane"/>
    <property type="evidence" value="ECO:0007669"/>
    <property type="project" value="TreeGrafter"/>
</dbReference>
<reference evidence="3 4" key="1">
    <citation type="submission" date="2024-04" db="EMBL/GenBank/DDBJ databases">
        <authorList>
            <consortium name="Genoscope - CEA"/>
            <person name="William W."/>
        </authorList>
    </citation>
    <scope>NUCLEOTIDE SEQUENCE [LARGE SCALE GENOMIC DNA]</scope>
</reference>
<feature type="region of interest" description="Disordered" evidence="2">
    <location>
        <begin position="126"/>
        <end position="146"/>
    </location>
</feature>
<feature type="coiled-coil region" evidence="1">
    <location>
        <begin position="307"/>
        <end position="334"/>
    </location>
</feature>
<comment type="caution">
    <text evidence="3">The sequence shown here is derived from an EMBL/GenBank/DDBJ whole genome shotgun (WGS) entry which is preliminary data.</text>
</comment>
<keyword evidence="1" id="KW-0175">Coiled coil</keyword>
<dbReference type="GO" id="GO:0043001">
    <property type="term" value="P:Golgi to plasma membrane protein transport"/>
    <property type="evidence" value="ECO:0007669"/>
    <property type="project" value="InterPro"/>
</dbReference>